<evidence type="ECO:0000256" key="6">
    <source>
        <dbReference type="ARBA" id="ARBA00022801"/>
    </source>
</evidence>
<proteinExistence type="inferred from homology"/>
<evidence type="ECO:0000256" key="7">
    <source>
        <dbReference type="ARBA" id="ARBA00023136"/>
    </source>
</evidence>
<evidence type="ECO:0000259" key="13">
    <source>
        <dbReference type="PROSITE" id="PS51767"/>
    </source>
</evidence>
<dbReference type="Proteomes" id="UP000027361">
    <property type="component" value="Unassembled WGS sequence"/>
</dbReference>
<evidence type="ECO:0000256" key="2">
    <source>
        <dbReference type="ARBA" id="ARBA00007447"/>
    </source>
</evidence>
<dbReference type="PROSITE" id="PS00141">
    <property type="entry name" value="ASP_PROTEASE"/>
    <property type="match status" value="2"/>
</dbReference>
<dbReference type="FunCoup" id="A0A066WH17">
    <property type="interactions" value="35"/>
</dbReference>
<dbReference type="CDD" id="cd05471">
    <property type="entry name" value="pepsin_like"/>
    <property type="match status" value="1"/>
</dbReference>
<gene>
    <name evidence="14" type="ORF">K437DRAFT_253310</name>
</gene>
<feature type="domain" description="Peptidase A1" evidence="13">
    <location>
        <begin position="167"/>
        <end position="481"/>
    </location>
</feature>
<reference evidence="14" key="1">
    <citation type="submission" date="2014-05" db="EMBL/GenBank/DDBJ databases">
        <title>Draft genome sequence of a rare smut relative, Tilletiaria anomala UBC 951.</title>
        <authorList>
            <consortium name="DOE Joint Genome Institute"/>
            <person name="Toome M."/>
            <person name="Kuo A."/>
            <person name="Henrissat B."/>
            <person name="Lipzen A."/>
            <person name="Tritt A."/>
            <person name="Yoshinaga Y."/>
            <person name="Zane M."/>
            <person name="Barry K."/>
            <person name="Grigoriev I.V."/>
            <person name="Spatafora J.W."/>
            <person name="Aimea M.C."/>
        </authorList>
    </citation>
    <scope>NUCLEOTIDE SEQUENCE [LARGE SCALE GENOMIC DNA]</scope>
    <source>
        <strain evidence="14">UBC 951</strain>
    </source>
</reference>
<evidence type="ECO:0000256" key="1">
    <source>
        <dbReference type="ARBA" id="ARBA00004236"/>
    </source>
</evidence>
<evidence type="ECO:0000256" key="11">
    <source>
        <dbReference type="RuleBase" id="RU000454"/>
    </source>
</evidence>
<evidence type="ECO:0000256" key="10">
    <source>
        <dbReference type="PIRSR" id="PIRSR601461-1"/>
    </source>
</evidence>
<dbReference type="FunFam" id="2.40.70.10:FF:000060">
    <property type="entry name" value="Aspartic-type endopeptidase ctsD"/>
    <property type="match status" value="1"/>
</dbReference>
<dbReference type="STRING" id="1037660.A0A066WH17"/>
<dbReference type="OMA" id="AASNTWV"/>
<dbReference type="GO" id="GO:0004190">
    <property type="term" value="F:aspartic-type endopeptidase activity"/>
    <property type="evidence" value="ECO:0007669"/>
    <property type="project" value="UniProtKB-KW"/>
</dbReference>
<keyword evidence="4 11" id="KW-0645">Protease</keyword>
<keyword evidence="15" id="KW-1185">Reference proteome</keyword>
<evidence type="ECO:0000256" key="5">
    <source>
        <dbReference type="ARBA" id="ARBA00022750"/>
    </source>
</evidence>
<evidence type="ECO:0000256" key="4">
    <source>
        <dbReference type="ARBA" id="ARBA00022670"/>
    </source>
</evidence>
<keyword evidence="3" id="KW-1003">Cell membrane</keyword>
<dbReference type="InParanoid" id="A0A066WH17"/>
<dbReference type="AlphaFoldDB" id="A0A066WH17"/>
<dbReference type="GO" id="GO:0006508">
    <property type="term" value="P:proteolysis"/>
    <property type="evidence" value="ECO:0007669"/>
    <property type="project" value="UniProtKB-KW"/>
</dbReference>
<dbReference type="OrthoDB" id="2747330at2759"/>
<organism evidence="14 15">
    <name type="scientific">Tilletiaria anomala (strain ATCC 24038 / CBS 436.72 / UBC 951)</name>
    <dbReference type="NCBI Taxonomy" id="1037660"/>
    <lineage>
        <taxon>Eukaryota</taxon>
        <taxon>Fungi</taxon>
        <taxon>Dikarya</taxon>
        <taxon>Basidiomycota</taxon>
        <taxon>Ustilaginomycotina</taxon>
        <taxon>Exobasidiomycetes</taxon>
        <taxon>Georgefischeriales</taxon>
        <taxon>Tilletiariaceae</taxon>
        <taxon>Tilletiaria</taxon>
    </lineage>
</organism>
<feature type="active site" evidence="10">
    <location>
        <position position="371"/>
    </location>
</feature>
<evidence type="ECO:0000256" key="8">
    <source>
        <dbReference type="ARBA" id="ARBA00023180"/>
    </source>
</evidence>
<dbReference type="InterPro" id="IPR001969">
    <property type="entry name" value="Aspartic_peptidase_AS"/>
</dbReference>
<dbReference type="MEROPS" id="A01.077"/>
<evidence type="ECO:0000313" key="14">
    <source>
        <dbReference type="EMBL" id="KDN53287.1"/>
    </source>
</evidence>
<dbReference type="HOGENOM" id="CLU_013253_1_1_1"/>
<dbReference type="Gene3D" id="2.40.70.10">
    <property type="entry name" value="Acid Proteases"/>
    <property type="match status" value="2"/>
</dbReference>
<dbReference type="InterPro" id="IPR034164">
    <property type="entry name" value="Pepsin-like_dom"/>
</dbReference>
<dbReference type="GeneID" id="25263536"/>
<feature type="region of interest" description="Disordered" evidence="12">
    <location>
        <begin position="82"/>
        <end position="105"/>
    </location>
</feature>
<dbReference type="PANTHER" id="PTHR47966:SF75">
    <property type="entry name" value="ENDOPEPTIDASE (CTSD), PUTATIVE (AFU_ORTHOLOGUE AFUA_4G07040)-RELATED"/>
    <property type="match status" value="1"/>
</dbReference>
<comment type="similarity">
    <text evidence="2 11">Belongs to the peptidase A1 family.</text>
</comment>
<dbReference type="InterPro" id="IPR033121">
    <property type="entry name" value="PEPTIDASE_A1"/>
</dbReference>
<comment type="caution">
    <text evidence="14">The sequence shown here is derived from an EMBL/GenBank/DDBJ whole genome shotgun (WGS) entry which is preliminary data.</text>
</comment>
<dbReference type="InterPro" id="IPR001461">
    <property type="entry name" value="Aspartic_peptidase_A1"/>
</dbReference>
<dbReference type="EMBL" id="JMSN01000003">
    <property type="protein sequence ID" value="KDN53287.1"/>
    <property type="molecule type" value="Genomic_DNA"/>
</dbReference>
<keyword evidence="7" id="KW-0472">Membrane</keyword>
<keyword evidence="6 11" id="KW-0378">Hydrolase</keyword>
<dbReference type="SUPFAM" id="SSF50630">
    <property type="entry name" value="Acid proteases"/>
    <property type="match status" value="1"/>
</dbReference>
<dbReference type="RefSeq" id="XP_013246126.1">
    <property type="nucleotide sequence ID" value="XM_013390672.1"/>
</dbReference>
<evidence type="ECO:0000256" key="12">
    <source>
        <dbReference type="SAM" id="MobiDB-lite"/>
    </source>
</evidence>
<name>A0A066WH17_TILAU</name>
<dbReference type="PROSITE" id="PS51767">
    <property type="entry name" value="PEPTIDASE_A1"/>
    <property type="match status" value="1"/>
</dbReference>
<evidence type="ECO:0000256" key="3">
    <source>
        <dbReference type="ARBA" id="ARBA00022475"/>
    </source>
</evidence>
<comment type="subcellular location">
    <subcellularLocation>
        <location evidence="1">Cell membrane</location>
    </subcellularLocation>
</comment>
<dbReference type="InterPro" id="IPR021109">
    <property type="entry name" value="Peptidase_aspartic_dom_sf"/>
</dbReference>
<protein>
    <submittedName>
        <fullName evidence="14">Acid protease</fullName>
    </submittedName>
</protein>
<keyword evidence="5 11" id="KW-0064">Aspartyl protease</keyword>
<feature type="active site" evidence="10">
    <location>
        <position position="185"/>
    </location>
</feature>
<dbReference type="Pfam" id="PF00026">
    <property type="entry name" value="Asp"/>
    <property type="match status" value="1"/>
</dbReference>
<dbReference type="GO" id="GO:0005886">
    <property type="term" value="C:plasma membrane"/>
    <property type="evidence" value="ECO:0007669"/>
    <property type="project" value="UniProtKB-SubCell"/>
</dbReference>
<accession>A0A066WH17</accession>
<dbReference type="PANTHER" id="PTHR47966">
    <property type="entry name" value="BETA-SITE APP-CLEAVING ENZYME, ISOFORM A-RELATED"/>
    <property type="match status" value="1"/>
</dbReference>
<dbReference type="PRINTS" id="PR00792">
    <property type="entry name" value="PEPSIN"/>
</dbReference>
<evidence type="ECO:0000256" key="9">
    <source>
        <dbReference type="ARBA" id="ARBA00023288"/>
    </source>
</evidence>
<keyword evidence="8" id="KW-0325">Glycoprotein</keyword>
<keyword evidence="9" id="KW-0449">Lipoprotein</keyword>
<sequence>MSPTRLSADNTLDEPQKRLLSQMQTANEEVVREGPVRLSKRKLLFKHGRVGIVMKDPSTNAATASMAKRLFGGLLDGLLSGGSSSGAGQPSQTALPPLQPSSAVMPMADNSTVIGQPQNKQAPASYASGGYPKADLAAAISGGLQSASPPVSQGSLGLNIEANDVGYVATIRIGSAQTPFRMLIDSGSADTWVASTACQQCGNDHQKLGTEVSTSFQHLAGSSFSITYGTGAVRGALGSDNINVAGMTLQNHTLGLATQETTDFSDPSVPFDGLMGLAKTELSNSNTPTPIDALYQAGLVTAPVMGYHLGRVADGTNSGEVTFGAVDAQKYQGTLLEIPNVSTKGFWEAAVTGVSYAGRDLGLTGRTAILDTGTSLIVAPQADADAVHAAIPGSHADGQGGYTIPCTTTGVFAFKFQGQTFGIDPRDMTFLPVDQNNRKGDCVSAISAGIVGDPNEWLVGAAFLKNVYFATNARDNMIGIARLAP</sequence>
<evidence type="ECO:0000313" key="15">
    <source>
        <dbReference type="Proteomes" id="UP000027361"/>
    </source>
</evidence>